<dbReference type="InterPro" id="IPR001304">
    <property type="entry name" value="C-type_lectin-like"/>
</dbReference>
<name>A0AAV8VZU7_9CUCU</name>
<reference evidence="4 5" key="1">
    <citation type="journal article" date="2023" name="Insect Mol. Biol.">
        <title>Genome sequencing provides insights into the evolution of gene families encoding plant cell wall-degrading enzymes in longhorned beetles.</title>
        <authorList>
            <person name="Shin N.R."/>
            <person name="Okamura Y."/>
            <person name="Kirsch R."/>
            <person name="Pauchet Y."/>
        </authorList>
    </citation>
    <scope>NUCLEOTIDE SEQUENCE [LARGE SCALE GENOMIC DNA]</scope>
    <source>
        <strain evidence="4">EAD_L_NR</strain>
    </source>
</reference>
<dbReference type="Gene3D" id="3.10.100.10">
    <property type="entry name" value="Mannose-Binding Protein A, subunit A"/>
    <property type="match status" value="1"/>
</dbReference>
<dbReference type="EMBL" id="JANEYG010000016">
    <property type="protein sequence ID" value="KAJ8919774.1"/>
    <property type="molecule type" value="Genomic_DNA"/>
</dbReference>
<dbReference type="SUPFAM" id="SSF56436">
    <property type="entry name" value="C-type lectin-like"/>
    <property type="match status" value="1"/>
</dbReference>
<feature type="domain" description="C-type lectin" evidence="3">
    <location>
        <begin position="45"/>
        <end position="166"/>
    </location>
</feature>
<dbReference type="Pfam" id="PF00059">
    <property type="entry name" value="Lectin_C"/>
    <property type="match status" value="1"/>
</dbReference>
<dbReference type="AlphaFoldDB" id="A0AAV8VZU7"/>
<dbReference type="PANTHER" id="PTHR22802">
    <property type="entry name" value="C-TYPE LECTIN SUPERFAMILY MEMBER"/>
    <property type="match status" value="1"/>
</dbReference>
<dbReference type="InterPro" id="IPR016186">
    <property type="entry name" value="C-type_lectin-like/link_sf"/>
</dbReference>
<organism evidence="4 5">
    <name type="scientific">Exocentrus adspersus</name>
    <dbReference type="NCBI Taxonomy" id="1586481"/>
    <lineage>
        <taxon>Eukaryota</taxon>
        <taxon>Metazoa</taxon>
        <taxon>Ecdysozoa</taxon>
        <taxon>Arthropoda</taxon>
        <taxon>Hexapoda</taxon>
        <taxon>Insecta</taxon>
        <taxon>Pterygota</taxon>
        <taxon>Neoptera</taxon>
        <taxon>Endopterygota</taxon>
        <taxon>Coleoptera</taxon>
        <taxon>Polyphaga</taxon>
        <taxon>Cucujiformia</taxon>
        <taxon>Chrysomeloidea</taxon>
        <taxon>Cerambycidae</taxon>
        <taxon>Lamiinae</taxon>
        <taxon>Acanthocinini</taxon>
        <taxon>Exocentrus</taxon>
    </lineage>
</organism>
<evidence type="ECO:0000313" key="4">
    <source>
        <dbReference type="EMBL" id="KAJ8919774.1"/>
    </source>
</evidence>
<comment type="caution">
    <text evidence="4">The sequence shown here is derived from an EMBL/GenBank/DDBJ whole genome shotgun (WGS) entry which is preliminary data.</text>
</comment>
<gene>
    <name evidence="4" type="ORF">NQ315_006303</name>
</gene>
<dbReference type="InterPro" id="IPR018378">
    <property type="entry name" value="C-type_lectin_CS"/>
</dbReference>
<dbReference type="CDD" id="cd00037">
    <property type="entry name" value="CLECT"/>
    <property type="match status" value="1"/>
</dbReference>
<evidence type="ECO:0000259" key="3">
    <source>
        <dbReference type="PROSITE" id="PS50041"/>
    </source>
</evidence>
<dbReference type="SMART" id="SM00034">
    <property type="entry name" value="CLECT"/>
    <property type="match status" value="1"/>
</dbReference>
<keyword evidence="2" id="KW-0732">Signal</keyword>
<dbReference type="InterPro" id="IPR016187">
    <property type="entry name" value="CTDL_fold"/>
</dbReference>
<protein>
    <recommendedName>
        <fullName evidence="3">C-type lectin domain-containing protein</fullName>
    </recommendedName>
</protein>
<dbReference type="PROSITE" id="PS00615">
    <property type="entry name" value="C_TYPE_LECTIN_1"/>
    <property type="match status" value="1"/>
</dbReference>
<evidence type="ECO:0000256" key="1">
    <source>
        <dbReference type="ARBA" id="ARBA00023157"/>
    </source>
</evidence>
<feature type="chain" id="PRO_5043821349" description="C-type lectin domain-containing protein" evidence="2">
    <location>
        <begin position="18"/>
        <end position="177"/>
    </location>
</feature>
<feature type="signal peptide" evidence="2">
    <location>
        <begin position="1"/>
        <end position="17"/>
    </location>
</feature>
<evidence type="ECO:0000256" key="2">
    <source>
        <dbReference type="SAM" id="SignalP"/>
    </source>
</evidence>
<evidence type="ECO:0000313" key="5">
    <source>
        <dbReference type="Proteomes" id="UP001159042"/>
    </source>
</evidence>
<dbReference type="PROSITE" id="PS50041">
    <property type="entry name" value="C_TYPE_LECTIN_2"/>
    <property type="match status" value="1"/>
</dbReference>
<sequence length="177" mass="19869">MLKISLLLVLTSESINGRSVNTDDKAQGIPPSFPLITFGNITSNRNSAQYYFGTIYKGNFFQAIQFCNYHRMELLSIESAEENNFLFTNLVKFIGTGLYSFWTSGTILPENHWVWLSTGKPIVHATWTATPNNKTKDCLEVTFAKTSKALAWADTDCNAERHFICETAKKHGQGNTS</sequence>
<dbReference type="PANTHER" id="PTHR22802:SF465">
    <property type="entry name" value="AT17652P-RELATED"/>
    <property type="match status" value="1"/>
</dbReference>
<proteinExistence type="predicted"/>
<keyword evidence="5" id="KW-1185">Reference proteome</keyword>
<dbReference type="InterPro" id="IPR051004">
    <property type="entry name" value="DC-SIGN_domain-containing"/>
</dbReference>
<keyword evidence="1" id="KW-1015">Disulfide bond</keyword>
<accession>A0AAV8VZU7</accession>
<dbReference type="Proteomes" id="UP001159042">
    <property type="component" value="Unassembled WGS sequence"/>
</dbReference>